<evidence type="ECO:0000313" key="2">
    <source>
        <dbReference type="EMBL" id="EOT86330.1"/>
    </source>
</evidence>
<dbReference type="eggNOG" id="COG1409">
    <property type="taxonomic scope" value="Bacteria"/>
</dbReference>
<evidence type="ECO:0000259" key="1">
    <source>
        <dbReference type="Pfam" id="PF00149"/>
    </source>
</evidence>
<dbReference type="Proteomes" id="UP000015961">
    <property type="component" value="Unassembled WGS sequence"/>
</dbReference>
<sequence>MGKIAILSDLHVDINQFSTVEYAQMVDYLKQQKVTDVHIAGDIANTKQEALAFVEYVDQFFTTTFHWGNHEMADLKGEEEIEAYPDHRFLNFSWRQLSSQWTLVGMNGWYDYSFATQPRDFSRFKQLVWYDRKITRATSDPLLLEQLVERLDQYLATFPKDQSLIFTTHFVPHHAFVPEYKPPYEKWGQMNAFLGSEKIHEVLKKYPQVKQVVFGHTHRKLETHRIDNITYHCRPLGYMYEWPATRKWLRDYIDAPLPNMAAVKKGLHVHQEAYQQVKPAIWQAEFAKSISYFEF</sequence>
<dbReference type="InterPro" id="IPR052963">
    <property type="entry name" value="Pantetheine_PDE"/>
</dbReference>
<reference evidence="2 3" key="1">
    <citation type="submission" date="2013-03" db="EMBL/GenBank/DDBJ databases">
        <title>The Genome Sequence of Enterococcus sulfureus ATCC_49903 (PacBio/Illumina hybrid assembly).</title>
        <authorList>
            <consortium name="The Broad Institute Genomics Platform"/>
            <consortium name="The Broad Institute Genome Sequencing Center for Infectious Disease"/>
            <person name="Earl A."/>
            <person name="Russ C."/>
            <person name="Gilmore M."/>
            <person name="Surin D."/>
            <person name="Walker B."/>
            <person name="Young S."/>
            <person name="Zeng Q."/>
            <person name="Gargeya S."/>
            <person name="Fitzgerald M."/>
            <person name="Haas B."/>
            <person name="Abouelleil A."/>
            <person name="Allen A.W."/>
            <person name="Alvarado L."/>
            <person name="Arachchi H.M."/>
            <person name="Berlin A.M."/>
            <person name="Chapman S.B."/>
            <person name="Gainer-Dewar J."/>
            <person name="Goldberg J."/>
            <person name="Griggs A."/>
            <person name="Gujja S."/>
            <person name="Hansen M."/>
            <person name="Howarth C."/>
            <person name="Imamovic A."/>
            <person name="Ireland A."/>
            <person name="Larimer J."/>
            <person name="McCowan C."/>
            <person name="Murphy C."/>
            <person name="Pearson M."/>
            <person name="Poon T.W."/>
            <person name="Priest M."/>
            <person name="Roberts A."/>
            <person name="Saif S."/>
            <person name="Shea T."/>
            <person name="Sisk P."/>
            <person name="Sykes S."/>
            <person name="Wortman J."/>
            <person name="Nusbaum C."/>
            <person name="Birren B."/>
        </authorList>
    </citation>
    <scope>NUCLEOTIDE SEQUENCE [LARGE SCALE GENOMIC DNA]</scope>
    <source>
        <strain evidence="2 3">ATCC 49903</strain>
    </source>
</reference>
<protein>
    <recommendedName>
        <fullName evidence="1">Calcineurin-like phosphoesterase domain-containing protein</fullName>
    </recommendedName>
</protein>
<proteinExistence type="predicted"/>
<dbReference type="AlphaFoldDB" id="S0P7S6"/>
<name>S0P7S6_9ENTE</name>
<gene>
    <name evidence="2" type="ORF">I573_01085</name>
</gene>
<keyword evidence="3" id="KW-1185">Reference proteome</keyword>
<feature type="domain" description="Calcineurin-like phosphoesterase" evidence="1">
    <location>
        <begin position="3"/>
        <end position="219"/>
    </location>
</feature>
<dbReference type="PANTHER" id="PTHR36492:SF2">
    <property type="entry name" value="[ACYL-CARRIER-PROTEIN] PHOSPHODIESTERASE PPTH"/>
    <property type="match status" value="1"/>
</dbReference>
<dbReference type="GO" id="GO:0016787">
    <property type="term" value="F:hydrolase activity"/>
    <property type="evidence" value="ECO:0007669"/>
    <property type="project" value="InterPro"/>
</dbReference>
<dbReference type="EMBL" id="ASWO01000003">
    <property type="protein sequence ID" value="EOT86330.1"/>
    <property type="molecule type" value="Genomic_DNA"/>
</dbReference>
<dbReference type="NCBIfam" id="TIGR03729">
    <property type="entry name" value="acc_ester"/>
    <property type="match status" value="1"/>
</dbReference>
<dbReference type="Pfam" id="PF00149">
    <property type="entry name" value="Metallophos"/>
    <property type="match status" value="1"/>
</dbReference>
<dbReference type="InterPro" id="IPR004843">
    <property type="entry name" value="Calcineurin-like_PHP"/>
</dbReference>
<dbReference type="Gene3D" id="3.60.21.10">
    <property type="match status" value="1"/>
</dbReference>
<evidence type="ECO:0000313" key="3">
    <source>
        <dbReference type="Proteomes" id="UP000015961"/>
    </source>
</evidence>
<dbReference type="SUPFAM" id="SSF56300">
    <property type="entry name" value="Metallo-dependent phosphatases"/>
    <property type="match status" value="1"/>
</dbReference>
<dbReference type="PANTHER" id="PTHR36492">
    <property type="match status" value="1"/>
</dbReference>
<dbReference type="RefSeq" id="WP_016185945.1">
    <property type="nucleotide sequence ID" value="NZ_ASWO01000003.1"/>
</dbReference>
<accession>S0P7S6</accession>
<dbReference type="InterPro" id="IPR029052">
    <property type="entry name" value="Metallo-depent_PP-like"/>
</dbReference>
<dbReference type="STRING" id="1140003.OMY_01504"/>
<organism evidence="2 3">
    <name type="scientific">Enterococcus sulfureus ATCC 49903</name>
    <dbReference type="NCBI Taxonomy" id="1140003"/>
    <lineage>
        <taxon>Bacteria</taxon>
        <taxon>Bacillati</taxon>
        <taxon>Bacillota</taxon>
        <taxon>Bacilli</taxon>
        <taxon>Lactobacillales</taxon>
        <taxon>Enterococcaceae</taxon>
        <taxon>Enterococcus</taxon>
    </lineage>
</organism>
<dbReference type="PATRIC" id="fig|1140003.3.peg.1450"/>
<dbReference type="OrthoDB" id="113290at2"/>
<dbReference type="InterPro" id="IPR022302">
    <property type="entry name" value="Phosphoesterase_putative"/>
</dbReference>
<comment type="caution">
    <text evidence="2">The sequence shown here is derived from an EMBL/GenBank/DDBJ whole genome shotgun (WGS) entry which is preliminary data.</text>
</comment>